<evidence type="ECO:0000313" key="1">
    <source>
        <dbReference type="EMBL" id="PNT62200.1"/>
    </source>
</evidence>
<dbReference type="Gramene" id="PNT62200">
    <property type="protein sequence ID" value="PNT62200"/>
    <property type="gene ID" value="BRADI_5g26963v3"/>
</dbReference>
<name>A0A2K2CJJ2_BRADI</name>
<organism evidence="1">
    <name type="scientific">Brachypodium distachyon</name>
    <name type="common">Purple false brome</name>
    <name type="synonym">Trachynia distachya</name>
    <dbReference type="NCBI Taxonomy" id="15368"/>
    <lineage>
        <taxon>Eukaryota</taxon>
        <taxon>Viridiplantae</taxon>
        <taxon>Streptophyta</taxon>
        <taxon>Embryophyta</taxon>
        <taxon>Tracheophyta</taxon>
        <taxon>Spermatophyta</taxon>
        <taxon>Magnoliopsida</taxon>
        <taxon>Liliopsida</taxon>
        <taxon>Poales</taxon>
        <taxon>Poaceae</taxon>
        <taxon>BOP clade</taxon>
        <taxon>Pooideae</taxon>
        <taxon>Stipodae</taxon>
        <taxon>Brachypodieae</taxon>
        <taxon>Brachypodium</taxon>
    </lineage>
</organism>
<keyword evidence="3" id="KW-1185">Reference proteome</keyword>
<dbReference type="AlphaFoldDB" id="A0A2K2CJJ2"/>
<dbReference type="EnsemblPlants" id="PNT62200">
    <property type="protein sequence ID" value="PNT62200"/>
    <property type="gene ID" value="BRADI_5g26963v3"/>
</dbReference>
<proteinExistence type="predicted"/>
<sequence>MYVETPCIEMSARAVGDDSPVDGSVEELVTLKKVTWEGSHAPVDGSEMRRVDLEDELDEVMVGEPEDCWVSDGFGYSEDEDEDEDNWLGRYMVVKRTMDESVQSARLHAEAGESACGSPRISSVDGKKVIILFLDDEGGDCDDC</sequence>
<reference evidence="1" key="2">
    <citation type="submission" date="2017-06" db="EMBL/GenBank/DDBJ databases">
        <title>WGS assembly of Brachypodium distachyon.</title>
        <authorList>
            <consortium name="The International Brachypodium Initiative"/>
            <person name="Lucas S."/>
            <person name="Harmon-Smith M."/>
            <person name="Lail K."/>
            <person name="Tice H."/>
            <person name="Grimwood J."/>
            <person name="Bruce D."/>
            <person name="Barry K."/>
            <person name="Shu S."/>
            <person name="Lindquist E."/>
            <person name="Wang M."/>
            <person name="Pitluck S."/>
            <person name="Vogel J.P."/>
            <person name="Garvin D.F."/>
            <person name="Mockler T.C."/>
            <person name="Schmutz J."/>
            <person name="Rokhsar D."/>
            <person name="Bevan M.W."/>
        </authorList>
    </citation>
    <scope>NUCLEOTIDE SEQUENCE</scope>
    <source>
        <strain evidence="1">Bd21</strain>
    </source>
</reference>
<accession>A0A2K2CJJ2</accession>
<reference evidence="1 2" key="1">
    <citation type="journal article" date="2010" name="Nature">
        <title>Genome sequencing and analysis of the model grass Brachypodium distachyon.</title>
        <authorList>
            <consortium name="International Brachypodium Initiative"/>
        </authorList>
    </citation>
    <scope>NUCLEOTIDE SEQUENCE [LARGE SCALE GENOMIC DNA]</scope>
    <source>
        <strain evidence="1">Bd21</strain>
        <strain evidence="2">cv. Bd21</strain>
    </source>
</reference>
<dbReference type="EMBL" id="CM000884">
    <property type="protein sequence ID" value="PNT62200.1"/>
    <property type="molecule type" value="Genomic_DNA"/>
</dbReference>
<gene>
    <name evidence="2" type="primary">LOC112269254</name>
    <name evidence="1" type="ORF">BRADI_5g26963v3</name>
</gene>
<dbReference type="Proteomes" id="UP000008810">
    <property type="component" value="Chromosome 5"/>
</dbReference>
<reference evidence="2" key="3">
    <citation type="submission" date="2018-08" db="UniProtKB">
        <authorList>
            <consortium name="EnsemblPlants"/>
        </authorList>
    </citation>
    <scope>IDENTIFICATION</scope>
    <source>
        <strain evidence="2">cv. Bd21</strain>
    </source>
</reference>
<evidence type="ECO:0000313" key="3">
    <source>
        <dbReference type="Proteomes" id="UP000008810"/>
    </source>
</evidence>
<evidence type="ECO:0000313" key="2">
    <source>
        <dbReference type="EnsemblPlants" id="PNT62200"/>
    </source>
</evidence>
<protein>
    <submittedName>
        <fullName evidence="1 2">Uncharacterized protein</fullName>
    </submittedName>
</protein>